<evidence type="ECO:0000313" key="2">
    <source>
        <dbReference type="Proteomes" id="UP000834106"/>
    </source>
</evidence>
<organism evidence="1 2">
    <name type="scientific">Fraxinus pennsylvanica</name>
    <dbReference type="NCBI Taxonomy" id="56036"/>
    <lineage>
        <taxon>Eukaryota</taxon>
        <taxon>Viridiplantae</taxon>
        <taxon>Streptophyta</taxon>
        <taxon>Embryophyta</taxon>
        <taxon>Tracheophyta</taxon>
        <taxon>Spermatophyta</taxon>
        <taxon>Magnoliopsida</taxon>
        <taxon>eudicotyledons</taxon>
        <taxon>Gunneridae</taxon>
        <taxon>Pentapetalae</taxon>
        <taxon>asterids</taxon>
        <taxon>lamiids</taxon>
        <taxon>Lamiales</taxon>
        <taxon>Oleaceae</taxon>
        <taxon>Oleeae</taxon>
        <taxon>Fraxinus</taxon>
    </lineage>
</organism>
<keyword evidence="2" id="KW-1185">Reference proteome</keyword>
<proteinExistence type="predicted"/>
<dbReference type="Proteomes" id="UP000834106">
    <property type="component" value="Chromosome 21"/>
</dbReference>
<dbReference type="AlphaFoldDB" id="A0AAD2EAB7"/>
<protein>
    <submittedName>
        <fullName evidence="1">Uncharacterized protein</fullName>
    </submittedName>
</protein>
<gene>
    <name evidence="1" type="ORF">FPE_LOCUS32077</name>
</gene>
<sequence>MKKSQVLPTTERSRVFSGRGSAPMMLKVLLHSVENIIVYANQALNTTDYEEKEKNATRFLHKLYHGYGYGVGLFLAKEYPAYDKQVFPYKMGNCQVGNFGLATS</sequence>
<name>A0AAD2EAB7_9LAMI</name>
<accession>A0AAD2EAB7</accession>
<reference evidence="1" key="1">
    <citation type="submission" date="2023-05" db="EMBL/GenBank/DDBJ databases">
        <authorList>
            <person name="Huff M."/>
        </authorList>
    </citation>
    <scope>NUCLEOTIDE SEQUENCE</scope>
</reference>
<dbReference type="EMBL" id="OU503056">
    <property type="protein sequence ID" value="CAI9784647.1"/>
    <property type="molecule type" value="Genomic_DNA"/>
</dbReference>
<evidence type="ECO:0000313" key="1">
    <source>
        <dbReference type="EMBL" id="CAI9784647.1"/>
    </source>
</evidence>